<dbReference type="AlphaFoldDB" id="A0A7D9DGZ8"/>
<dbReference type="OrthoDB" id="5989092at2759"/>
<gene>
    <name evidence="1" type="ORF">PACLA_8A058631</name>
</gene>
<evidence type="ECO:0000313" key="1">
    <source>
        <dbReference type="EMBL" id="CAB3985574.1"/>
    </source>
</evidence>
<reference evidence="1" key="1">
    <citation type="submission" date="2020-04" db="EMBL/GenBank/DDBJ databases">
        <authorList>
            <person name="Alioto T."/>
            <person name="Alioto T."/>
            <person name="Gomez Garrido J."/>
        </authorList>
    </citation>
    <scope>NUCLEOTIDE SEQUENCE</scope>
    <source>
        <strain evidence="1">A484AB</strain>
    </source>
</reference>
<organism evidence="1 2">
    <name type="scientific">Paramuricea clavata</name>
    <name type="common">Red gorgonian</name>
    <name type="synonym">Violescent sea-whip</name>
    <dbReference type="NCBI Taxonomy" id="317549"/>
    <lineage>
        <taxon>Eukaryota</taxon>
        <taxon>Metazoa</taxon>
        <taxon>Cnidaria</taxon>
        <taxon>Anthozoa</taxon>
        <taxon>Octocorallia</taxon>
        <taxon>Malacalcyonacea</taxon>
        <taxon>Plexauridae</taxon>
        <taxon>Paramuricea</taxon>
    </lineage>
</organism>
<comment type="caution">
    <text evidence="1">The sequence shown here is derived from an EMBL/GenBank/DDBJ whole genome shotgun (WGS) entry which is preliminary data.</text>
</comment>
<dbReference type="InterPro" id="IPR053358">
    <property type="entry name" value="Diff-assoc_signaling"/>
</dbReference>
<name>A0A7D9DGZ8_PARCT</name>
<protein>
    <submittedName>
        <fullName evidence="1">Uncharacterized protein</fullName>
    </submittedName>
</protein>
<sequence>MSKANDGNHFFETRFSKKRKKPSELQVKDELQATSIRYYLLPLKMLVRGMVRLCSLMLIIACFKQTSGQLYNNTSHFTSHYGTRCIDQCATRGKDYYWCNTNEGWDYCSPIPDFTCINVPCRDNQHCGQHGMGYHWCYTGVFTWDFCGVVEGGTREYLNVDTKSRIIRADRDSVCVFGNTKNNRRVIFHSTAANIVRDVSSESRSEIQRLVATFRVDLIPGRATSNFLNWSGNFRMDMQGTFTLDGRGYYNIQIQRNVIRAGRTSTTYAQVLVADDDLRNLTSRIVRRAFLMSLSNHEKVRIAVGERFRRRRSEQKDIPPCSASPVFKFMGSIVIKFCLASIVIPLILLL</sequence>
<keyword evidence="2" id="KW-1185">Reference proteome</keyword>
<dbReference type="PANTHER" id="PTHR34261:SF1">
    <property type="entry name" value="TUBULIN POLYMERIZATION-PROMOTING PROTEIN"/>
    <property type="match status" value="1"/>
</dbReference>
<proteinExistence type="predicted"/>
<dbReference type="Proteomes" id="UP001152795">
    <property type="component" value="Unassembled WGS sequence"/>
</dbReference>
<dbReference type="PANTHER" id="PTHR34261">
    <property type="entry name" value="APC REGULATOR OF WNT-SIGNALING PATHWAY-RELATED"/>
    <property type="match status" value="1"/>
</dbReference>
<evidence type="ECO:0000313" key="2">
    <source>
        <dbReference type="Proteomes" id="UP001152795"/>
    </source>
</evidence>
<accession>A0A7D9DGZ8</accession>
<dbReference type="EMBL" id="CACRXK020000887">
    <property type="protein sequence ID" value="CAB3985574.1"/>
    <property type="molecule type" value="Genomic_DNA"/>
</dbReference>